<dbReference type="Pfam" id="PF25975">
    <property type="entry name" value="CzcB_C"/>
    <property type="match status" value="1"/>
</dbReference>
<comment type="caution">
    <text evidence="9">The sequence shown here is derived from an EMBL/GenBank/DDBJ whole genome shotgun (WGS) entry which is preliminary data.</text>
</comment>
<dbReference type="Gene3D" id="2.40.50.320">
    <property type="entry name" value="Copper binding periplasmic protein CusF"/>
    <property type="match status" value="1"/>
</dbReference>
<dbReference type="AlphaFoldDB" id="A0A368XDV4"/>
<comment type="similarity">
    <text evidence="1">Belongs to the membrane fusion protein (MFP) (TC 8.A.1) family.</text>
</comment>
<dbReference type="PANTHER" id="PTHR30097">
    <property type="entry name" value="CATION EFFLUX SYSTEM PROTEIN CUSB"/>
    <property type="match status" value="1"/>
</dbReference>
<feature type="chain" id="PRO_5016969631" evidence="4">
    <location>
        <begin position="18"/>
        <end position="559"/>
    </location>
</feature>
<dbReference type="Pfam" id="PF11604">
    <property type="entry name" value="CusF_Ec"/>
    <property type="match status" value="1"/>
</dbReference>
<feature type="compositionally biased region" description="Low complexity" evidence="3">
    <location>
        <begin position="452"/>
        <end position="471"/>
    </location>
</feature>
<feature type="domain" description="CzcB-like C-terminal circularly permuted SH3-like" evidence="8">
    <location>
        <begin position="371"/>
        <end position="430"/>
    </location>
</feature>
<dbReference type="InterPro" id="IPR058792">
    <property type="entry name" value="Beta-barrel_RND_2"/>
</dbReference>
<dbReference type="InterPro" id="IPR021647">
    <property type="entry name" value="CusF_Ec"/>
</dbReference>
<evidence type="ECO:0000313" key="9">
    <source>
        <dbReference type="EMBL" id="RCW66055.1"/>
    </source>
</evidence>
<sequence>MKAKPFFFGLIAAAVLAAAAFGAYNFGLQRGKNMAPASAALPAASAPDASSETRNETGEDATRRHIAAGLKAGDTDPANGKKILYYHDPMVPGNRFDKPAKSPFMDMMMSPVYAGGDSGDQNNVTVSPRVQQNLGVRTAPVSEGILAPQVAAVGSIAFNERDQVIVQARSTGYVERLHVRATLDAVKKGQALAEFYVPEWIAAQEEFLSVQRMRGTQMEPLVDGARQRMRQVGMSDGQIELVARSGRTQPRITLVAPIGGVVTELAVREGMTVMAGATLFRINGLSTVWANAEVPESQAALVRPGAKVQARSPAAPGEVFDGRVQAILPDVNPATRTLKARLELANPTGRLVPGMFVSMQFADTQAPKALLVPTEAVIQTGRRTVVMLAEDSGRFRPVDVGTGLESGGQTEIKRGLQAGQRVVVSSQFLIDSEASLKGVEARLNAVPAAGAAAPATASPSTSTPPTSAASPRHVGEGKVEGITADTMTFSHGPIPTMKWGAMTMDFKLPPGGAPGNVRAGDRASFEFFIDKDDLPQLTRVTPVAPGTAPATPAKPGGKP</sequence>
<keyword evidence="4" id="KW-0732">Signal</keyword>
<feature type="signal peptide" evidence="4">
    <location>
        <begin position="1"/>
        <end position="17"/>
    </location>
</feature>
<dbReference type="Gene3D" id="2.40.50.100">
    <property type="match status" value="1"/>
</dbReference>
<accession>A0A368XDV4</accession>
<protein>
    <submittedName>
        <fullName evidence="9">Cu(I)/Ag(I) efflux system membrane fusion protein</fullName>
    </submittedName>
</protein>
<reference evidence="9 10" key="1">
    <citation type="submission" date="2018-07" db="EMBL/GenBank/DDBJ databases">
        <title>Genomic Encyclopedia of Type Strains, Phase IV (KMG-IV): sequencing the most valuable type-strain genomes for metagenomic binning, comparative biology and taxonomic classification.</title>
        <authorList>
            <person name="Goeker M."/>
        </authorList>
    </citation>
    <scope>NUCLEOTIDE SEQUENCE [LARGE SCALE GENOMIC DNA]</scope>
    <source>
        <strain evidence="9 10">DSM 21634</strain>
    </source>
</reference>
<dbReference type="NCBIfam" id="TIGR01730">
    <property type="entry name" value="RND_mfp"/>
    <property type="match status" value="1"/>
</dbReference>
<dbReference type="GO" id="GO:0022857">
    <property type="term" value="F:transmembrane transporter activity"/>
    <property type="evidence" value="ECO:0007669"/>
    <property type="project" value="InterPro"/>
</dbReference>
<feature type="compositionally biased region" description="Basic and acidic residues" evidence="3">
    <location>
        <begin position="51"/>
        <end position="63"/>
    </location>
</feature>
<feature type="region of interest" description="Disordered" evidence="3">
    <location>
        <begin position="42"/>
        <end position="63"/>
    </location>
</feature>
<feature type="domain" description="CusB-like three alpha-helical bundle" evidence="5">
    <location>
        <begin position="199"/>
        <end position="250"/>
    </location>
</feature>
<dbReference type="FunFam" id="2.40.30.170:FF:000010">
    <property type="entry name" value="Efflux RND transporter periplasmic adaptor subunit"/>
    <property type="match status" value="1"/>
</dbReference>
<feature type="region of interest" description="Disordered" evidence="3">
    <location>
        <begin position="539"/>
        <end position="559"/>
    </location>
</feature>
<dbReference type="Gene3D" id="6.10.140.730">
    <property type="match status" value="1"/>
</dbReference>
<dbReference type="OrthoDB" id="9806939at2"/>
<keyword evidence="2" id="KW-0813">Transport</keyword>
<dbReference type="InterPro" id="IPR006143">
    <property type="entry name" value="RND_pump_MFP"/>
</dbReference>
<keyword evidence="10" id="KW-1185">Reference proteome</keyword>
<dbReference type="Gene3D" id="2.40.30.170">
    <property type="match status" value="1"/>
</dbReference>
<dbReference type="GO" id="GO:0060003">
    <property type="term" value="P:copper ion export"/>
    <property type="evidence" value="ECO:0007669"/>
    <property type="project" value="TreeGrafter"/>
</dbReference>
<dbReference type="InterPro" id="IPR058791">
    <property type="entry name" value="3HB_CusB"/>
</dbReference>
<dbReference type="Gene3D" id="2.40.420.20">
    <property type="match status" value="1"/>
</dbReference>
<dbReference type="Pfam" id="PF25869">
    <property type="entry name" value="3HB_CusB"/>
    <property type="match status" value="1"/>
</dbReference>
<dbReference type="PANTHER" id="PTHR30097:SF15">
    <property type="entry name" value="CATION EFFLUX SYSTEM PROTEIN CUSB"/>
    <property type="match status" value="1"/>
</dbReference>
<evidence type="ECO:0000259" key="6">
    <source>
        <dbReference type="Pfam" id="PF25919"/>
    </source>
</evidence>
<name>A0A368XDV4_9BURK</name>
<proteinExistence type="inferred from homology"/>
<evidence type="ECO:0000256" key="2">
    <source>
        <dbReference type="ARBA" id="ARBA00022448"/>
    </source>
</evidence>
<dbReference type="GO" id="GO:0015679">
    <property type="term" value="P:plasma membrane copper ion transport"/>
    <property type="evidence" value="ECO:0007669"/>
    <property type="project" value="TreeGrafter"/>
</dbReference>
<dbReference type="Proteomes" id="UP000252884">
    <property type="component" value="Unassembled WGS sequence"/>
</dbReference>
<dbReference type="InterPro" id="IPR042230">
    <property type="entry name" value="CusF_sf"/>
</dbReference>
<dbReference type="GO" id="GO:0016020">
    <property type="term" value="C:membrane"/>
    <property type="evidence" value="ECO:0007669"/>
    <property type="project" value="InterPro"/>
</dbReference>
<evidence type="ECO:0000259" key="7">
    <source>
        <dbReference type="Pfam" id="PF25954"/>
    </source>
</evidence>
<evidence type="ECO:0000259" key="5">
    <source>
        <dbReference type="Pfam" id="PF25869"/>
    </source>
</evidence>
<dbReference type="InterPro" id="IPR058790">
    <property type="entry name" value="BSH_CusB"/>
</dbReference>
<feature type="domain" description="CusB-like barrel-sandwich hybrid" evidence="6">
    <location>
        <begin position="164"/>
        <end position="283"/>
    </location>
</feature>
<evidence type="ECO:0000256" key="4">
    <source>
        <dbReference type="SAM" id="SignalP"/>
    </source>
</evidence>
<evidence type="ECO:0000259" key="8">
    <source>
        <dbReference type="Pfam" id="PF25975"/>
    </source>
</evidence>
<dbReference type="GO" id="GO:0030288">
    <property type="term" value="C:outer membrane-bounded periplasmic space"/>
    <property type="evidence" value="ECO:0007669"/>
    <property type="project" value="TreeGrafter"/>
</dbReference>
<evidence type="ECO:0000313" key="10">
    <source>
        <dbReference type="Proteomes" id="UP000252884"/>
    </source>
</evidence>
<dbReference type="Pfam" id="PF25954">
    <property type="entry name" value="Beta-barrel_RND_2"/>
    <property type="match status" value="1"/>
</dbReference>
<dbReference type="InterPro" id="IPR051909">
    <property type="entry name" value="MFP_Cation_Efflux"/>
</dbReference>
<feature type="domain" description="CusB-like beta-barrel" evidence="7">
    <location>
        <begin position="287"/>
        <end position="364"/>
    </location>
</feature>
<evidence type="ECO:0000256" key="1">
    <source>
        <dbReference type="ARBA" id="ARBA00009477"/>
    </source>
</evidence>
<dbReference type="GO" id="GO:0046914">
    <property type="term" value="F:transition metal ion binding"/>
    <property type="evidence" value="ECO:0007669"/>
    <property type="project" value="TreeGrafter"/>
</dbReference>
<dbReference type="SUPFAM" id="SSF111369">
    <property type="entry name" value="HlyD-like secretion proteins"/>
    <property type="match status" value="1"/>
</dbReference>
<dbReference type="EMBL" id="QPJK01000011">
    <property type="protein sequence ID" value="RCW66055.1"/>
    <property type="molecule type" value="Genomic_DNA"/>
</dbReference>
<feature type="compositionally biased region" description="Low complexity" evidence="3">
    <location>
        <begin position="540"/>
        <end position="559"/>
    </location>
</feature>
<evidence type="ECO:0000256" key="3">
    <source>
        <dbReference type="SAM" id="MobiDB-lite"/>
    </source>
</evidence>
<gene>
    <name evidence="9" type="ORF">DES41_11113</name>
</gene>
<feature type="region of interest" description="Disordered" evidence="3">
    <location>
        <begin position="452"/>
        <end position="475"/>
    </location>
</feature>
<dbReference type="Pfam" id="PF25919">
    <property type="entry name" value="BSH_CusB"/>
    <property type="match status" value="1"/>
</dbReference>
<organism evidence="9 10">
    <name type="scientific">Pseudorhodoferax soli</name>
    <dbReference type="NCBI Taxonomy" id="545864"/>
    <lineage>
        <taxon>Bacteria</taxon>
        <taxon>Pseudomonadati</taxon>
        <taxon>Pseudomonadota</taxon>
        <taxon>Betaproteobacteria</taxon>
        <taxon>Burkholderiales</taxon>
        <taxon>Comamonadaceae</taxon>
    </lineage>
</organism>
<dbReference type="RefSeq" id="WP_114471431.1">
    <property type="nucleotide sequence ID" value="NZ_QPJK01000011.1"/>
</dbReference>
<dbReference type="InterPro" id="IPR058649">
    <property type="entry name" value="CzcB_C"/>
</dbReference>